<dbReference type="PANTHER" id="PTHR28624:SF1">
    <property type="entry name" value="MITOCHONDRIAL POTASSIUM CHANNEL"/>
    <property type="match status" value="1"/>
</dbReference>
<feature type="transmembrane region" description="Helical" evidence="2">
    <location>
        <begin position="306"/>
        <end position="328"/>
    </location>
</feature>
<dbReference type="EMBL" id="BTRK01000004">
    <property type="protein sequence ID" value="GMR48092.1"/>
    <property type="molecule type" value="Genomic_DNA"/>
</dbReference>
<proteinExistence type="predicted"/>
<dbReference type="PANTHER" id="PTHR28624">
    <property type="entry name" value="COILED-COIL DOMAIN-CONTAINING PROTEIN 51"/>
    <property type="match status" value="1"/>
</dbReference>
<keyword evidence="2" id="KW-0812">Transmembrane</keyword>
<dbReference type="AlphaFoldDB" id="A0AAN5CPB6"/>
<evidence type="ECO:0000256" key="2">
    <source>
        <dbReference type="SAM" id="Phobius"/>
    </source>
</evidence>
<dbReference type="InterPro" id="IPR037660">
    <property type="entry name" value="CCDC51"/>
</dbReference>
<evidence type="ECO:0008006" key="5">
    <source>
        <dbReference type="Google" id="ProtNLM"/>
    </source>
</evidence>
<feature type="coiled-coil region" evidence="1">
    <location>
        <begin position="53"/>
        <end position="80"/>
    </location>
</feature>
<sequence length="330" mass="37863">EMIPSRGNGLSRYSSLLHFSLRFQSSVHPSSSVSNHIKSWVDAYEDFIGVRAVKDAQAQVMKWEERLSDAQLLRRDKQAELKNIQGRLKEIHFDLDRTSRGEDKYLELLTEEHATIKRERSLLESFESYESAEREAFHQLSLRVRESHEKERERVEKTKWWGVSASLIGALLGIAGSSIGNSLRLKKIRELLPASQDDLKEVISSAEEQQKVLKELLNGLNRVVDGKDLNIGEANIVERGITNEKALELIRQENCRLVEEIGEFMKKMKMKRAMEDDDSVVYVGSEMEKLLEQTEKKIESKMKLQTLLSVVFLYSALGLSVPVLWALFSR</sequence>
<keyword evidence="4" id="KW-1185">Reference proteome</keyword>
<reference evidence="4" key="1">
    <citation type="submission" date="2022-10" db="EMBL/GenBank/DDBJ databases">
        <title>Genome assembly of Pristionchus species.</title>
        <authorList>
            <person name="Yoshida K."/>
            <person name="Sommer R.J."/>
        </authorList>
    </citation>
    <scope>NUCLEOTIDE SEQUENCE [LARGE SCALE GENOMIC DNA]</scope>
    <source>
        <strain evidence="4">RS5460</strain>
    </source>
</reference>
<feature type="transmembrane region" description="Helical" evidence="2">
    <location>
        <begin position="160"/>
        <end position="179"/>
    </location>
</feature>
<keyword evidence="1" id="KW-0175">Coiled coil</keyword>
<dbReference type="Proteomes" id="UP001328107">
    <property type="component" value="Unassembled WGS sequence"/>
</dbReference>
<evidence type="ECO:0000313" key="4">
    <source>
        <dbReference type="Proteomes" id="UP001328107"/>
    </source>
</evidence>
<keyword evidence="2" id="KW-1133">Transmembrane helix</keyword>
<name>A0AAN5CPB6_9BILA</name>
<organism evidence="3 4">
    <name type="scientific">Pristionchus mayeri</name>
    <dbReference type="NCBI Taxonomy" id="1317129"/>
    <lineage>
        <taxon>Eukaryota</taxon>
        <taxon>Metazoa</taxon>
        <taxon>Ecdysozoa</taxon>
        <taxon>Nematoda</taxon>
        <taxon>Chromadorea</taxon>
        <taxon>Rhabditida</taxon>
        <taxon>Rhabditina</taxon>
        <taxon>Diplogasteromorpha</taxon>
        <taxon>Diplogasteroidea</taxon>
        <taxon>Neodiplogasteridae</taxon>
        <taxon>Pristionchus</taxon>
    </lineage>
</organism>
<evidence type="ECO:0000256" key="1">
    <source>
        <dbReference type="SAM" id="Coils"/>
    </source>
</evidence>
<evidence type="ECO:0000313" key="3">
    <source>
        <dbReference type="EMBL" id="GMR48092.1"/>
    </source>
</evidence>
<gene>
    <name evidence="3" type="ORF">PMAYCL1PPCAC_18287</name>
</gene>
<comment type="caution">
    <text evidence="3">The sequence shown here is derived from an EMBL/GenBank/DDBJ whole genome shotgun (WGS) entry which is preliminary data.</text>
</comment>
<feature type="non-terminal residue" evidence="3">
    <location>
        <position position="1"/>
    </location>
</feature>
<feature type="coiled-coil region" evidence="1">
    <location>
        <begin position="196"/>
        <end position="223"/>
    </location>
</feature>
<accession>A0AAN5CPB6</accession>
<protein>
    <recommendedName>
        <fullName evidence="5">Coiled-coil domain-containing protein 51</fullName>
    </recommendedName>
</protein>
<keyword evidence="2" id="KW-0472">Membrane</keyword>